<dbReference type="GO" id="GO:0005737">
    <property type="term" value="C:cytoplasm"/>
    <property type="evidence" value="ECO:0007669"/>
    <property type="project" value="InterPro"/>
</dbReference>
<feature type="binding site" evidence="8">
    <location>
        <position position="162"/>
    </location>
    <ligand>
        <name>ATP</name>
        <dbReference type="ChEBI" id="CHEBI:30616"/>
    </ligand>
</feature>
<dbReference type="InterPro" id="IPR022926">
    <property type="entry name" value="NH(3)-dep_NAD(+)_synth"/>
</dbReference>
<dbReference type="GO" id="GO:0005524">
    <property type="term" value="F:ATP binding"/>
    <property type="evidence" value="ECO:0007669"/>
    <property type="project" value="UniProtKB-UniRule"/>
</dbReference>
<comment type="pathway">
    <text evidence="8">Cofactor biosynthesis; NAD(+) biosynthesis; NAD(+) from deamido-NAD(+) (ammonia route): step 1/1.</text>
</comment>
<comment type="catalytic activity">
    <reaction evidence="8 10">
        <text>deamido-NAD(+) + NH4(+) + ATP = AMP + diphosphate + NAD(+) + H(+)</text>
        <dbReference type="Rhea" id="RHEA:21188"/>
        <dbReference type="ChEBI" id="CHEBI:15378"/>
        <dbReference type="ChEBI" id="CHEBI:28938"/>
        <dbReference type="ChEBI" id="CHEBI:30616"/>
        <dbReference type="ChEBI" id="CHEBI:33019"/>
        <dbReference type="ChEBI" id="CHEBI:57540"/>
        <dbReference type="ChEBI" id="CHEBI:58437"/>
        <dbReference type="ChEBI" id="CHEBI:456215"/>
        <dbReference type="EC" id="6.3.1.5"/>
    </reaction>
</comment>
<keyword evidence="3 8" id="KW-0479">Metal-binding</keyword>
<dbReference type="UniPathway" id="UPA00253">
    <property type="reaction ID" value="UER00333"/>
</dbReference>
<evidence type="ECO:0000256" key="3">
    <source>
        <dbReference type="ARBA" id="ARBA00022723"/>
    </source>
</evidence>
<proteinExistence type="inferred from homology"/>
<evidence type="ECO:0000256" key="1">
    <source>
        <dbReference type="ARBA" id="ARBA00005859"/>
    </source>
</evidence>
<evidence type="ECO:0000256" key="4">
    <source>
        <dbReference type="ARBA" id="ARBA00022741"/>
    </source>
</evidence>
<dbReference type="Pfam" id="PF02540">
    <property type="entry name" value="NAD_synthase"/>
    <property type="match status" value="1"/>
</dbReference>
<dbReference type="EC" id="6.3.1.5" evidence="8 10"/>
<keyword evidence="2 8" id="KW-0436">Ligase</keyword>
<dbReference type="GO" id="GO:0003952">
    <property type="term" value="F:NAD+ synthase (glutamine-hydrolyzing) activity"/>
    <property type="evidence" value="ECO:0007669"/>
    <property type="project" value="InterPro"/>
</dbReference>
<feature type="binding site" description="in other chain" evidence="8">
    <location>
        <position position="142"/>
    </location>
    <ligand>
        <name>deamido-NAD(+)</name>
        <dbReference type="ChEBI" id="CHEBI:58437"/>
        <note>ligand shared between two neighboring subunits</note>
    </ligand>
</feature>
<feature type="binding site" evidence="8">
    <location>
        <position position="167"/>
    </location>
    <ligand>
        <name>Mg(2+)</name>
        <dbReference type="ChEBI" id="CHEBI:18420"/>
    </ligand>
</feature>
<gene>
    <name evidence="8" type="primary">nadE</name>
    <name evidence="12" type="ORF">SAMN04490197_0384</name>
</gene>
<dbReference type="InterPro" id="IPR003694">
    <property type="entry name" value="NAD_synthase"/>
</dbReference>
<evidence type="ECO:0000313" key="13">
    <source>
        <dbReference type="Proteomes" id="UP000183653"/>
    </source>
</evidence>
<dbReference type="NCBIfam" id="TIGR00552">
    <property type="entry name" value="nadE"/>
    <property type="match status" value="1"/>
</dbReference>
<comment type="similarity">
    <text evidence="1 8 9">Belongs to the NAD synthetase family.</text>
</comment>
<feature type="binding site" evidence="8">
    <location>
        <position position="213"/>
    </location>
    <ligand>
        <name>ATP</name>
        <dbReference type="ChEBI" id="CHEBI:30616"/>
    </ligand>
</feature>
<dbReference type="InterPro" id="IPR014729">
    <property type="entry name" value="Rossmann-like_a/b/a_fold"/>
</dbReference>
<name>A0A1H2E002_9PSED</name>
<dbReference type="GO" id="GO:0004359">
    <property type="term" value="F:glutaminase activity"/>
    <property type="evidence" value="ECO:0007669"/>
    <property type="project" value="InterPro"/>
</dbReference>
<feature type="binding site" evidence="8">
    <location>
        <position position="54"/>
    </location>
    <ligand>
        <name>Mg(2+)</name>
        <dbReference type="ChEBI" id="CHEBI:18420"/>
    </ligand>
</feature>
<feature type="binding site" evidence="8">
    <location>
        <position position="182"/>
    </location>
    <ligand>
        <name>deamido-NAD(+)</name>
        <dbReference type="ChEBI" id="CHEBI:58437"/>
        <note>ligand shared between two neighboring subunits</note>
    </ligand>
</feature>
<evidence type="ECO:0000313" key="12">
    <source>
        <dbReference type="EMBL" id="SDT88431.1"/>
    </source>
</evidence>
<dbReference type="CDD" id="cd00553">
    <property type="entry name" value="NAD_synthase"/>
    <property type="match status" value="1"/>
</dbReference>
<evidence type="ECO:0000256" key="9">
    <source>
        <dbReference type="RuleBase" id="RU003811"/>
    </source>
</evidence>
<feature type="binding site" description="in other chain" evidence="8">
    <location>
        <position position="175"/>
    </location>
    <ligand>
        <name>deamido-NAD(+)</name>
        <dbReference type="ChEBI" id="CHEBI:58437"/>
        <note>ligand shared between two neighboring subunits</note>
    </ligand>
</feature>
<dbReference type="GO" id="GO:0009435">
    <property type="term" value="P:NAD+ biosynthetic process"/>
    <property type="evidence" value="ECO:0007669"/>
    <property type="project" value="UniProtKB-UniRule"/>
</dbReference>
<keyword evidence="5 8" id="KW-0067">ATP-binding</keyword>
<feature type="domain" description="NAD/GMP synthase" evidence="11">
    <location>
        <begin position="26"/>
        <end position="267"/>
    </location>
</feature>
<protein>
    <recommendedName>
        <fullName evidence="8 10">NH(3)-dependent NAD(+) synthetase</fullName>
        <ecNumber evidence="8 10">6.3.1.5</ecNumber>
    </recommendedName>
</protein>
<dbReference type="EMBL" id="LT629782">
    <property type="protein sequence ID" value="SDT88431.1"/>
    <property type="molecule type" value="Genomic_DNA"/>
</dbReference>
<evidence type="ECO:0000256" key="10">
    <source>
        <dbReference type="RuleBase" id="RU003812"/>
    </source>
</evidence>
<evidence type="ECO:0000256" key="7">
    <source>
        <dbReference type="ARBA" id="ARBA00023027"/>
    </source>
</evidence>
<evidence type="ECO:0000256" key="8">
    <source>
        <dbReference type="HAMAP-Rule" id="MF_00193"/>
    </source>
</evidence>
<dbReference type="GO" id="GO:0008795">
    <property type="term" value="F:NAD+ synthase activity"/>
    <property type="evidence" value="ECO:0007669"/>
    <property type="project" value="UniProtKB-UniRule"/>
</dbReference>
<evidence type="ECO:0000259" key="11">
    <source>
        <dbReference type="Pfam" id="PF02540"/>
    </source>
</evidence>
<feature type="binding site" description="in other chain" evidence="8">
    <location>
        <begin position="262"/>
        <end position="263"/>
    </location>
    <ligand>
        <name>deamido-NAD(+)</name>
        <dbReference type="ChEBI" id="CHEBI:58437"/>
        <note>ligand shared between two neighboring subunits</note>
    </ligand>
</feature>
<dbReference type="HAMAP" id="MF_00193">
    <property type="entry name" value="NadE_ammonia_dep"/>
    <property type="match status" value="1"/>
</dbReference>
<dbReference type="PANTHER" id="PTHR23090:SF7">
    <property type="entry name" value="NH(3)-DEPENDENT NAD(+) SYNTHETASE"/>
    <property type="match status" value="1"/>
</dbReference>
<evidence type="ECO:0000256" key="5">
    <source>
        <dbReference type="ARBA" id="ARBA00022840"/>
    </source>
</evidence>
<reference evidence="12 13" key="1">
    <citation type="submission" date="2016-10" db="EMBL/GenBank/DDBJ databases">
        <authorList>
            <person name="Varghese N."/>
            <person name="Submissions S."/>
        </authorList>
    </citation>
    <scope>NUCLEOTIDE SEQUENCE [LARGE SCALE GENOMIC DNA]</scope>
    <source>
        <strain evidence="12 13">BS2775</strain>
    </source>
</reference>
<dbReference type="PANTHER" id="PTHR23090">
    <property type="entry name" value="NH 3 /GLUTAMINE-DEPENDENT NAD + SYNTHETASE"/>
    <property type="match status" value="1"/>
</dbReference>
<evidence type="ECO:0000256" key="2">
    <source>
        <dbReference type="ARBA" id="ARBA00022598"/>
    </source>
</evidence>
<dbReference type="SUPFAM" id="SSF52402">
    <property type="entry name" value="Adenine nucleotide alpha hydrolases-like"/>
    <property type="match status" value="1"/>
</dbReference>
<organism evidence="12 13">
    <name type="scientific">Pseudomonas orientalis</name>
    <dbReference type="NCBI Taxonomy" id="76758"/>
    <lineage>
        <taxon>Bacteria</taxon>
        <taxon>Pseudomonadati</taxon>
        <taxon>Pseudomonadota</taxon>
        <taxon>Gammaproteobacteria</taxon>
        <taxon>Pseudomonadales</taxon>
        <taxon>Pseudomonadaceae</taxon>
        <taxon>Pseudomonas</taxon>
    </lineage>
</organism>
<dbReference type="Gene3D" id="3.40.50.620">
    <property type="entry name" value="HUPs"/>
    <property type="match status" value="1"/>
</dbReference>
<sequence length="271" mass="28976">MHTQERIARELNVDRSLVAGGEPREIQRRIDFIKTTLRASGCKALVLGISGGVDSLLAGRLCQLAAQQLRDEGYAARFIAMRLPYKTQGDEHDAQASLDFILPDHIDTLDIAASVDGLMASLAAAEASAAQLDFIKGNVKARVRMVAQYAVANLHNGLVVGTDQAAEALMGFFTKFGDGACDLAPLSGLTKTQVRLLATTLGAPANLAQKPPTADLEELAPGKLDEDAYGCSYDEIDAYLMGEPVSERVRAIVEEAYGKTAHKRALPIAPQ</sequence>
<dbReference type="RefSeq" id="WP_057722030.1">
    <property type="nucleotide sequence ID" value="NZ_JYLM01000002.1"/>
</dbReference>
<keyword evidence="4 8" id="KW-0547">Nucleotide-binding</keyword>
<keyword evidence="13" id="KW-1185">Reference proteome</keyword>
<dbReference type="GO" id="GO:0046872">
    <property type="term" value="F:metal ion binding"/>
    <property type="evidence" value="ECO:0007669"/>
    <property type="project" value="UniProtKB-KW"/>
</dbReference>
<keyword evidence="6 8" id="KW-0460">Magnesium</keyword>
<keyword evidence="7 8" id="KW-0520">NAD</keyword>
<dbReference type="AlphaFoldDB" id="A0A1H2E002"/>
<feature type="binding site" evidence="8">
    <location>
        <begin position="48"/>
        <end position="55"/>
    </location>
    <ligand>
        <name>ATP</name>
        <dbReference type="ChEBI" id="CHEBI:30616"/>
    </ligand>
</feature>
<dbReference type="OrthoDB" id="3266517at2"/>
<evidence type="ECO:0000256" key="6">
    <source>
        <dbReference type="ARBA" id="ARBA00022842"/>
    </source>
</evidence>
<comment type="function">
    <text evidence="8">Catalyzes the ATP-dependent amidation of deamido-NAD to form NAD. Uses ammonia as a nitrogen source.</text>
</comment>
<accession>A0A1H2E002</accession>
<dbReference type="InterPro" id="IPR022310">
    <property type="entry name" value="NAD/GMP_synthase"/>
</dbReference>
<dbReference type="NCBIfam" id="NF001979">
    <property type="entry name" value="PRK00768.1"/>
    <property type="match status" value="1"/>
</dbReference>
<comment type="subunit">
    <text evidence="8">Homodimer.</text>
</comment>
<dbReference type="Proteomes" id="UP000183653">
    <property type="component" value="Chromosome I"/>
</dbReference>
<feature type="binding site" evidence="8">
    <location>
        <position position="191"/>
    </location>
    <ligand>
        <name>ATP</name>
        <dbReference type="ChEBI" id="CHEBI:30616"/>
    </ligand>
</feature>